<name>A0A759QPE1_SALER</name>
<reference evidence="2" key="2">
    <citation type="submission" date="2020-02" db="EMBL/GenBank/DDBJ databases">
        <authorList>
            <consortium name="NCBI Pathogen Detection Project"/>
        </authorList>
    </citation>
    <scope>NUCLEOTIDE SEQUENCE</scope>
    <source>
        <strain evidence="2">MA.CK_94/00000542</strain>
    </source>
</reference>
<feature type="domain" description="Hypersensitivity response secretion-like HrpJ" evidence="1">
    <location>
        <begin position="53"/>
        <end position="210"/>
    </location>
</feature>
<dbReference type="PRINTS" id="PR01344">
    <property type="entry name" value="INVEPROTEIN"/>
</dbReference>
<dbReference type="SUPFAM" id="SSF140591">
    <property type="entry name" value="Type III secretion system domain"/>
    <property type="match status" value="1"/>
</dbReference>
<reference evidence="2" key="1">
    <citation type="journal article" date="2018" name="Genome Biol.">
        <title>SKESA: strategic k-mer extension for scrupulous assemblies.</title>
        <authorList>
            <person name="Souvorov A."/>
            <person name="Agarwala R."/>
            <person name="Lipman D.J."/>
        </authorList>
    </citation>
    <scope>NUCLEOTIDE SEQUENCE</scope>
    <source>
        <strain evidence="2">MA.CK_94/00000542</strain>
    </source>
</reference>
<dbReference type="Gene3D" id="1.10.150.630">
    <property type="match status" value="1"/>
</dbReference>
<evidence type="ECO:0000259" key="1">
    <source>
        <dbReference type="Pfam" id="PF07201"/>
    </source>
</evidence>
<dbReference type="GO" id="GO:0030254">
    <property type="term" value="P:protein secretion by the type III secretion system"/>
    <property type="evidence" value="ECO:0007669"/>
    <property type="project" value="InterPro"/>
</dbReference>
<dbReference type="InterPro" id="IPR010812">
    <property type="entry name" value="HrpJ-like"/>
</dbReference>
<sequence length="373" mass="42909">MENNISPGSRLSFFRKYTSRIVQQDVCKQKGAEYTGNLQTEDLSPGAEIQRYVQSTDEMSAAITQFRNRRDYDKKNENLSNSFERVLDEDVLPKVKQILQLVRNQNVSIEKLLYYIREFFSDDSDLVLVLRELLNNHDPDSIEGKNISAVLQRVEEKIEPRFLNAGINCALKARLFSKALSLRPGLLRATYRQFIVSTDSEVEIYAEWISCYGCKHRNDILNYIEEALLADMSSQVSSSSCSEFGYLLKRLWQIKTLRSADKIFILNLNESLSEYYTSNNDELWLLLMLALLQNPGEVEFILTDTIGKKMLMLDYKARSIFLQAIYVACKSIPASLFAEEQNSVLLEHLKKYMNRVYLCELAGCNVHSDNLGC</sequence>
<organism evidence="2">
    <name type="scientific">Salmonella enterica</name>
    <name type="common">Salmonella choleraesuis</name>
    <dbReference type="NCBI Taxonomy" id="28901"/>
    <lineage>
        <taxon>Bacteria</taxon>
        <taxon>Pseudomonadati</taxon>
        <taxon>Pseudomonadota</taxon>
        <taxon>Gammaproteobacteria</taxon>
        <taxon>Enterobacterales</taxon>
        <taxon>Enterobacteriaceae</taxon>
        <taxon>Salmonella</taxon>
    </lineage>
</organism>
<dbReference type="InterPro" id="IPR013401">
    <property type="entry name" value="T3SS_LcrE"/>
</dbReference>
<dbReference type="EMBL" id="DAAXOJ010000008">
    <property type="protein sequence ID" value="HAG1892164.1"/>
    <property type="molecule type" value="Genomic_DNA"/>
</dbReference>
<dbReference type="InterPro" id="IPR003520">
    <property type="entry name" value="Invas_InvE"/>
</dbReference>
<dbReference type="AlphaFoldDB" id="A0A759QPE1"/>
<dbReference type="Pfam" id="PF07201">
    <property type="entry name" value="HrpJ"/>
    <property type="match status" value="1"/>
</dbReference>
<gene>
    <name evidence="2" type="ORF">G8W59_004229</name>
</gene>
<dbReference type="GO" id="GO:0009986">
    <property type="term" value="C:cell surface"/>
    <property type="evidence" value="ECO:0007669"/>
    <property type="project" value="InterPro"/>
</dbReference>
<dbReference type="GO" id="GO:0019867">
    <property type="term" value="C:outer membrane"/>
    <property type="evidence" value="ECO:0007669"/>
    <property type="project" value="InterPro"/>
</dbReference>
<accession>A0A759QPE1</accession>
<dbReference type="GO" id="GO:0050709">
    <property type="term" value="P:negative regulation of protein secretion"/>
    <property type="evidence" value="ECO:0007669"/>
    <property type="project" value="InterPro"/>
</dbReference>
<comment type="caution">
    <text evidence="2">The sequence shown here is derived from an EMBL/GenBank/DDBJ whole genome shotgun (WGS) entry which is preliminary data.</text>
</comment>
<proteinExistence type="predicted"/>
<protein>
    <submittedName>
        <fullName evidence="2">YopN family type III secretion system gatekeeper subunit</fullName>
    </submittedName>
</protein>
<dbReference type="NCBIfam" id="TIGR02568">
    <property type="entry name" value="LcrE"/>
    <property type="match status" value="1"/>
</dbReference>
<evidence type="ECO:0000313" key="2">
    <source>
        <dbReference type="EMBL" id="HAG1892164.1"/>
    </source>
</evidence>